<evidence type="ECO:0000256" key="6">
    <source>
        <dbReference type="ARBA" id="ARBA00023004"/>
    </source>
</evidence>
<dbReference type="GO" id="GO:0051213">
    <property type="term" value="F:dioxygenase activity"/>
    <property type="evidence" value="ECO:0007669"/>
    <property type="project" value="UniProtKB-KW"/>
</dbReference>
<dbReference type="InterPro" id="IPR003819">
    <property type="entry name" value="TauD/TfdA-like"/>
</dbReference>
<dbReference type="HOGENOM" id="CLU_036005_2_1_1"/>
<dbReference type="SUPFAM" id="SSF51197">
    <property type="entry name" value="Clavaminate synthase-like"/>
    <property type="match status" value="1"/>
</dbReference>
<dbReference type="PANTHER" id="PTHR43779">
    <property type="entry name" value="DIOXYGENASE RV0097-RELATED"/>
    <property type="match status" value="1"/>
</dbReference>
<evidence type="ECO:0000313" key="9">
    <source>
        <dbReference type="Proteomes" id="UP000013827"/>
    </source>
</evidence>
<keyword evidence="3" id="KW-0479">Metal-binding</keyword>
<comment type="cofactor">
    <cofactor evidence="1">
        <name>Fe(2+)</name>
        <dbReference type="ChEBI" id="CHEBI:29033"/>
    </cofactor>
</comment>
<evidence type="ECO:0000256" key="5">
    <source>
        <dbReference type="ARBA" id="ARBA00023002"/>
    </source>
</evidence>
<reference evidence="8" key="2">
    <citation type="submission" date="2024-10" db="UniProtKB">
        <authorList>
            <consortium name="EnsemblProtists"/>
        </authorList>
    </citation>
    <scope>IDENTIFICATION</scope>
</reference>
<dbReference type="Proteomes" id="UP000013827">
    <property type="component" value="Unassembled WGS sequence"/>
</dbReference>
<dbReference type="InterPro" id="IPR042098">
    <property type="entry name" value="TauD-like_sf"/>
</dbReference>
<dbReference type="EnsemblProtists" id="EOD18292">
    <property type="protein sequence ID" value="EOD18292"/>
    <property type="gene ID" value="EMIHUDRAFT_196463"/>
</dbReference>
<name>A0A0D3J457_EMIH1</name>
<keyword evidence="4" id="KW-0223">Dioxygenase</keyword>
<dbReference type="Pfam" id="PF02668">
    <property type="entry name" value="TauD"/>
    <property type="match status" value="1"/>
</dbReference>
<evidence type="ECO:0000256" key="1">
    <source>
        <dbReference type="ARBA" id="ARBA00001954"/>
    </source>
</evidence>
<accession>A0A0D3J457</accession>
<reference evidence="9" key="1">
    <citation type="journal article" date="2013" name="Nature">
        <title>Pan genome of the phytoplankton Emiliania underpins its global distribution.</title>
        <authorList>
            <person name="Read B.A."/>
            <person name="Kegel J."/>
            <person name="Klute M.J."/>
            <person name="Kuo A."/>
            <person name="Lefebvre S.C."/>
            <person name="Maumus F."/>
            <person name="Mayer C."/>
            <person name="Miller J."/>
            <person name="Monier A."/>
            <person name="Salamov A."/>
            <person name="Young J."/>
            <person name="Aguilar M."/>
            <person name="Claverie J.M."/>
            <person name="Frickenhaus S."/>
            <person name="Gonzalez K."/>
            <person name="Herman E.K."/>
            <person name="Lin Y.C."/>
            <person name="Napier J."/>
            <person name="Ogata H."/>
            <person name="Sarno A.F."/>
            <person name="Shmutz J."/>
            <person name="Schroeder D."/>
            <person name="de Vargas C."/>
            <person name="Verret F."/>
            <person name="von Dassow P."/>
            <person name="Valentin K."/>
            <person name="Van de Peer Y."/>
            <person name="Wheeler G."/>
            <person name="Dacks J.B."/>
            <person name="Delwiche C.F."/>
            <person name="Dyhrman S.T."/>
            <person name="Glockner G."/>
            <person name="John U."/>
            <person name="Richards T."/>
            <person name="Worden A.Z."/>
            <person name="Zhang X."/>
            <person name="Grigoriev I.V."/>
            <person name="Allen A.E."/>
            <person name="Bidle K."/>
            <person name="Borodovsky M."/>
            <person name="Bowler C."/>
            <person name="Brownlee C."/>
            <person name="Cock J.M."/>
            <person name="Elias M."/>
            <person name="Gladyshev V.N."/>
            <person name="Groth M."/>
            <person name="Guda C."/>
            <person name="Hadaegh A."/>
            <person name="Iglesias-Rodriguez M.D."/>
            <person name="Jenkins J."/>
            <person name="Jones B.M."/>
            <person name="Lawson T."/>
            <person name="Leese F."/>
            <person name="Lindquist E."/>
            <person name="Lobanov A."/>
            <person name="Lomsadze A."/>
            <person name="Malik S.B."/>
            <person name="Marsh M.E."/>
            <person name="Mackinder L."/>
            <person name="Mock T."/>
            <person name="Mueller-Roeber B."/>
            <person name="Pagarete A."/>
            <person name="Parker M."/>
            <person name="Probert I."/>
            <person name="Quesneville H."/>
            <person name="Raines C."/>
            <person name="Rensing S.A."/>
            <person name="Riano-Pachon D.M."/>
            <person name="Richier S."/>
            <person name="Rokitta S."/>
            <person name="Shiraiwa Y."/>
            <person name="Soanes D.M."/>
            <person name="van der Giezen M."/>
            <person name="Wahlund T.M."/>
            <person name="Williams B."/>
            <person name="Wilson W."/>
            <person name="Wolfe G."/>
            <person name="Wurch L.L."/>
        </authorList>
    </citation>
    <scope>NUCLEOTIDE SEQUENCE</scope>
</reference>
<feature type="domain" description="TauD/TfdA-like" evidence="7">
    <location>
        <begin position="28"/>
        <end position="163"/>
    </location>
</feature>
<dbReference type="AlphaFoldDB" id="A0A0D3J457"/>
<evidence type="ECO:0000256" key="3">
    <source>
        <dbReference type="ARBA" id="ARBA00022723"/>
    </source>
</evidence>
<dbReference type="Gene3D" id="3.60.130.10">
    <property type="entry name" value="Clavaminate synthase-like"/>
    <property type="match status" value="2"/>
</dbReference>
<organism evidence="8 9">
    <name type="scientific">Emiliania huxleyi (strain CCMP1516)</name>
    <dbReference type="NCBI Taxonomy" id="280463"/>
    <lineage>
        <taxon>Eukaryota</taxon>
        <taxon>Haptista</taxon>
        <taxon>Haptophyta</taxon>
        <taxon>Prymnesiophyceae</taxon>
        <taxon>Isochrysidales</taxon>
        <taxon>Noelaerhabdaceae</taxon>
        <taxon>Emiliania</taxon>
    </lineage>
</organism>
<dbReference type="KEGG" id="ehx:EMIHUDRAFT_196463"/>
<keyword evidence="9" id="KW-1185">Reference proteome</keyword>
<dbReference type="GeneID" id="19046293"/>
<comment type="similarity">
    <text evidence="2">Belongs to the TfdA dioxygenase family.</text>
</comment>
<evidence type="ECO:0000256" key="2">
    <source>
        <dbReference type="ARBA" id="ARBA00005896"/>
    </source>
</evidence>
<dbReference type="GO" id="GO:0046872">
    <property type="term" value="F:metal ion binding"/>
    <property type="evidence" value="ECO:0007669"/>
    <property type="project" value="UniProtKB-KW"/>
</dbReference>
<evidence type="ECO:0000256" key="4">
    <source>
        <dbReference type="ARBA" id="ARBA00022964"/>
    </source>
</evidence>
<evidence type="ECO:0000259" key="7">
    <source>
        <dbReference type="Pfam" id="PF02668"/>
    </source>
</evidence>
<keyword evidence="5" id="KW-0560">Oxidoreductase</keyword>
<keyword evidence="6" id="KW-0408">Iron</keyword>
<evidence type="ECO:0000313" key="8">
    <source>
        <dbReference type="EnsemblProtists" id="EOD18292"/>
    </source>
</evidence>
<proteinExistence type="inferred from homology"/>
<sequence length="312" mass="34336">MRRQVLRGVRRLATKCASPAFSPIKGGPYHFGREVSGVDLAAPELPAEELLAALYEHGLLLFRGQQHLTPDDEMRFASLFTHQADDANQSYTGGAGTQHRLPAHPSIALVGSYNVRDFHGLTASSPGVYNGWHPDQRAWHCDGLADTDPPPDLTTMRCLVTPEASRPVRVQYRLFAQYEVAREGTSLRWASGSKGDTDESWDVNLAEGGATTSPVSGKRALVGSYHVAALRSRGRTLGFDEANAYVAAAWAPGLEEGLLLKHRWRVGDLVAWSNRLVIHTATSTAPYRGKERLHTRIRMRSTPEHAPQAWVE</sequence>
<dbReference type="PANTHER" id="PTHR43779:SF2">
    <property type="entry name" value="ALPHA-KETOGLUTARATE-DEPENDENT XANTHINE DIOXYGENASE XAN1"/>
    <property type="match status" value="1"/>
</dbReference>
<protein>
    <recommendedName>
        <fullName evidence="7">TauD/TfdA-like domain-containing protein</fullName>
    </recommendedName>
</protein>
<dbReference type="InterPro" id="IPR051178">
    <property type="entry name" value="TfdA_dioxygenase"/>
</dbReference>
<dbReference type="PaxDb" id="2903-EOD18292"/>
<dbReference type="RefSeq" id="XP_005770721.1">
    <property type="nucleotide sequence ID" value="XM_005770664.1"/>
</dbReference>